<evidence type="ECO:0000256" key="2">
    <source>
        <dbReference type="ARBA" id="ARBA00023219"/>
    </source>
</evidence>
<dbReference type="InterPro" id="IPR005335">
    <property type="entry name" value="Terminase_ssu"/>
</dbReference>
<keyword evidence="2" id="KW-0231">Viral genome packaging</keyword>
<reference evidence="3" key="1">
    <citation type="submission" date="2019-03" db="EMBL/GenBank/DDBJ databases">
        <title>Single cell metagenomics reveals metabolic interactions within the superorganism composed of flagellate Streblomastix strix and complex community of Bacteroidetes bacteria on its surface.</title>
        <authorList>
            <person name="Treitli S.C."/>
            <person name="Kolisko M."/>
            <person name="Husnik F."/>
            <person name="Keeling P."/>
            <person name="Hampl V."/>
        </authorList>
    </citation>
    <scope>NUCLEOTIDE SEQUENCE</scope>
    <source>
        <strain evidence="3">STM</strain>
    </source>
</reference>
<comment type="caution">
    <text evidence="3">The sequence shown here is derived from an EMBL/GenBank/DDBJ whole genome shotgun (WGS) entry which is preliminary data.</text>
</comment>
<protein>
    <recommendedName>
        <fullName evidence="4">Terminase small subunit</fullName>
    </recommendedName>
</protein>
<dbReference type="EMBL" id="SNRY01006130">
    <property type="protein sequence ID" value="KAA6313277.1"/>
    <property type="molecule type" value="Genomic_DNA"/>
</dbReference>
<accession>A0A5J4PUI9</accession>
<gene>
    <name evidence="3" type="ORF">EZS27_035925</name>
</gene>
<proteinExistence type="predicted"/>
<dbReference type="InterPro" id="IPR052404">
    <property type="entry name" value="SPP1-like_terminase"/>
</dbReference>
<evidence type="ECO:0008006" key="4">
    <source>
        <dbReference type="Google" id="ProtNLM"/>
    </source>
</evidence>
<keyword evidence="1" id="KW-1188">Viral release from host cell</keyword>
<evidence type="ECO:0000256" key="1">
    <source>
        <dbReference type="ARBA" id="ARBA00022612"/>
    </source>
</evidence>
<dbReference type="Gene3D" id="1.10.10.1400">
    <property type="entry name" value="Terminase, small subunit, N-terminal DNA-binding domain, HTH motif"/>
    <property type="match status" value="1"/>
</dbReference>
<dbReference type="PANTHER" id="PTHR41328">
    <property type="entry name" value="TERMINASE SMALL SUBUNIT-RELATED"/>
    <property type="match status" value="1"/>
</dbReference>
<name>A0A5J4PUI9_9ZZZZ</name>
<dbReference type="GO" id="GO:0051276">
    <property type="term" value="P:chromosome organization"/>
    <property type="evidence" value="ECO:0007669"/>
    <property type="project" value="InterPro"/>
</dbReference>
<sequence length="192" mass="22048">MATIKDKDNTDEVKLTPKEERFCYEYVLHLNATKAAINARYSKKTAYSAGGRLLRNVEIQKRIKFLRDNLAETSEISALRILKEHEKMAFTNAGQLRDGWILLKDFQNLTDEQKSIIQEVTTRETKYGTEIKIKLYDKQKSLDSITAMLGYNAPKKTEITGKDGKDLLLEPITIEIIDSREKVDEDTDNESI</sequence>
<dbReference type="InterPro" id="IPR038713">
    <property type="entry name" value="Terminase_Gp1_N_sf"/>
</dbReference>
<dbReference type="PANTHER" id="PTHR41328:SF2">
    <property type="entry name" value="TERMINASE SMALL SUBUNIT"/>
    <property type="match status" value="1"/>
</dbReference>
<organism evidence="3">
    <name type="scientific">termite gut metagenome</name>
    <dbReference type="NCBI Taxonomy" id="433724"/>
    <lineage>
        <taxon>unclassified sequences</taxon>
        <taxon>metagenomes</taxon>
        <taxon>organismal metagenomes</taxon>
    </lineage>
</organism>
<dbReference type="AlphaFoldDB" id="A0A5J4PUI9"/>
<evidence type="ECO:0000313" key="3">
    <source>
        <dbReference type="EMBL" id="KAA6313277.1"/>
    </source>
</evidence>
<dbReference type="Pfam" id="PF03592">
    <property type="entry name" value="Terminase_2"/>
    <property type="match status" value="1"/>
</dbReference>